<evidence type="ECO:0000313" key="4">
    <source>
        <dbReference type="Proteomes" id="UP000051927"/>
    </source>
</evidence>
<proteinExistence type="predicted"/>
<dbReference type="InterPro" id="IPR006311">
    <property type="entry name" value="TAT_signal"/>
</dbReference>
<organism evidence="3 4">
    <name type="scientific">Lancefieldella rimae</name>
    <dbReference type="NCBI Taxonomy" id="1383"/>
    <lineage>
        <taxon>Bacteria</taxon>
        <taxon>Bacillati</taxon>
        <taxon>Actinomycetota</taxon>
        <taxon>Coriobacteriia</taxon>
        <taxon>Coriobacteriales</taxon>
        <taxon>Atopobiaceae</taxon>
        <taxon>Lancefieldella</taxon>
    </lineage>
</organism>
<feature type="compositionally biased region" description="Basic and acidic residues" evidence="1">
    <location>
        <begin position="57"/>
        <end position="75"/>
    </location>
</feature>
<dbReference type="PROSITE" id="PS51257">
    <property type="entry name" value="PROKAR_LIPOPROTEIN"/>
    <property type="match status" value="1"/>
</dbReference>
<dbReference type="PANTHER" id="PTHR30290:SF65">
    <property type="entry name" value="MONOACYL PHOSPHATIDYLINOSITOL TETRAMANNOSIDE-BINDING PROTEIN LPQW-RELATED"/>
    <property type="match status" value="1"/>
</dbReference>
<comment type="caution">
    <text evidence="3">The sequence shown here is derived from an EMBL/GenBank/DDBJ whole genome shotgun (WGS) entry which is preliminary data.</text>
</comment>
<accession>A0ABR5PZS6</accession>
<dbReference type="Pfam" id="PF00496">
    <property type="entry name" value="SBP_bac_5"/>
    <property type="match status" value="1"/>
</dbReference>
<sequence>MANSLTRRSFFEVSGLAAAGLGLTACGGGNGAQGGSGDTGVEPQDGSPATTALDKLPLPEKGKTYNNPKKRDDVKDDGTVTLAINEVGPNWNYVGLEGNTTYMNWLWSLYMPIGMVVTDATGSKYTANPDYIKSLSSDESSGKQVITVVYADQAKFNDGTDIDWKALETAWKCLSGQSSDYEVPGTDGYDKIESVTQGDTAKTAVITMREPVYPYEALVDRVLHPDFLDVDTFNSGFLNNPHVEYGAGPYIVDSFDDTHATFKPNPKWWGDAPKSTTITYKQMEAQATFNAFKNGEIDSVGTGLSGTAEMLSNFNSMEDAQIRRGLSTSIAVIEINSTRGVLQDIAVRKAFCQAVDPATIVSIVFQGVNWQEEAPGSMLLPYWADGYEDNRPDDLKNLKDASARTAAAKKTLEDAGYKAGSDGIYAKGDTKASFSFTTFGDSTSVKNRSAAIQKMAKDAGIQVDIDNHASSEFSKLLSSGAWDTCLFAWNGTTTSIWNGVQLYGSESSSNFGKQGTAETDAEFAKVPSIKDKTAQAKQCNDTEKKLMETYAYLPLFTGPDCSVVKKGLANYGPSLFESTPVTDLGWQKD</sequence>
<dbReference type="SUPFAM" id="SSF53850">
    <property type="entry name" value="Periplasmic binding protein-like II"/>
    <property type="match status" value="1"/>
</dbReference>
<feature type="domain" description="Solute-binding protein family 5" evidence="2">
    <location>
        <begin position="137"/>
        <end position="509"/>
    </location>
</feature>
<dbReference type="Gene3D" id="3.10.105.10">
    <property type="entry name" value="Dipeptide-binding Protein, Domain 3"/>
    <property type="match status" value="1"/>
</dbReference>
<evidence type="ECO:0000259" key="2">
    <source>
        <dbReference type="Pfam" id="PF00496"/>
    </source>
</evidence>
<dbReference type="CDD" id="cd08501">
    <property type="entry name" value="PBP2_Lpqw"/>
    <property type="match status" value="1"/>
</dbReference>
<dbReference type="Gene3D" id="3.40.190.10">
    <property type="entry name" value="Periplasmic binding protein-like II"/>
    <property type="match status" value="1"/>
</dbReference>
<dbReference type="EMBL" id="JQCP01000003">
    <property type="protein sequence ID" value="KRO01815.1"/>
    <property type="molecule type" value="Genomic_DNA"/>
</dbReference>
<dbReference type="GeneID" id="84905219"/>
<keyword evidence="4" id="KW-1185">Reference proteome</keyword>
<dbReference type="RefSeq" id="WP_003150474.1">
    <property type="nucleotide sequence ID" value="NZ_CAUPIQ010000002.1"/>
</dbReference>
<dbReference type="Proteomes" id="UP000051927">
    <property type="component" value="Unassembled WGS sequence"/>
</dbReference>
<gene>
    <name evidence="3" type="ORF">IV60_GL001058</name>
</gene>
<dbReference type="InterPro" id="IPR000914">
    <property type="entry name" value="SBP_5_dom"/>
</dbReference>
<feature type="region of interest" description="Disordered" evidence="1">
    <location>
        <begin position="31"/>
        <end position="75"/>
    </location>
</feature>
<dbReference type="PROSITE" id="PS51318">
    <property type="entry name" value="TAT"/>
    <property type="match status" value="1"/>
</dbReference>
<evidence type="ECO:0000313" key="3">
    <source>
        <dbReference type="EMBL" id="KRO01815.1"/>
    </source>
</evidence>
<dbReference type="InterPro" id="IPR039424">
    <property type="entry name" value="SBP_5"/>
</dbReference>
<dbReference type="Gene3D" id="3.90.76.10">
    <property type="entry name" value="Dipeptide-binding Protein, Domain 1"/>
    <property type="match status" value="1"/>
</dbReference>
<evidence type="ECO:0000256" key="1">
    <source>
        <dbReference type="SAM" id="MobiDB-lite"/>
    </source>
</evidence>
<dbReference type="PANTHER" id="PTHR30290">
    <property type="entry name" value="PERIPLASMIC BINDING COMPONENT OF ABC TRANSPORTER"/>
    <property type="match status" value="1"/>
</dbReference>
<protein>
    <submittedName>
        <fullName evidence="3">ABC-type dipeptide oligopeptide transport system</fullName>
    </submittedName>
</protein>
<name>A0ABR5PZS6_9ACTN</name>
<reference evidence="3 4" key="1">
    <citation type="journal article" date="2015" name="Genome Announc.">
        <title>Expanding the biotechnology potential of lactobacilli through comparative genomics of 213 strains and associated genera.</title>
        <authorList>
            <person name="Sun Z."/>
            <person name="Harris H.M."/>
            <person name="McCann A."/>
            <person name="Guo C."/>
            <person name="Argimon S."/>
            <person name="Zhang W."/>
            <person name="Yang X."/>
            <person name="Jeffery I.B."/>
            <person name="Cooney J.C."/>
            <person name="Kagawa T.F."/>
            <person name="Liu W."/>
            <person name="Song Y."/>
            <person name="Salvetti E."/>
            <person name="Wrobel A."/>
            <person name="Rasinkangas P."/>
            <person name="Parkhill J."/>
            <person name="Rea M.C."/>
            <person name="O'Sullivan O."/>
            <person name="Ritari J."/>
            <person name="Douillard F.P."/>
            <person name="Paul Ross R."/>
            <person name="Yang R."/>
            <person name="Briner A.E."/>
            <person name="Felis G.E."/>
            <person name="de Vos W.M."/>
            <person name="Barrangou R."/>
            <person name="Klaenhammer T.R."/>
            <person name="Caufield P.W."/>
            <person name="Cui Y."/>
            <person name="Zhang H."/>
            <person name="O'Toole P.W."/>
        </authorList>
    </citation>
    <scope>NUCLEOTIDE SEQUENCE [LARGE SCALE GENOMIC DNA]</scope>
    <source>
        <strain evidence="3 4">DSM 7090</strain>
    </source>
</reference>